<gene>
    <name evidence="2" type="ORF">SEMRO_286_G108380.1</name>
</gene>
<feature type="region of interest" description="Disordered" evidence="1">
    <location>
        <begin position="254"/>
        <end position="289"/>
    </location>
</feature>
<evidence type="ECO:0000256" key="1">
    <source>
        <dbReference type="SAM" id="MobiDB-lite"/>
    </source>
</evidence>
<organism evidence="2 3">
    <name type="scientific">Seminavis robusta</name>
    <dbReference type="NCBI Taxonomy" id="568900"/>
    <lineage>
        <taxon>Eukaryota</taxon>
        <taxon>Sar</taxon>
        <taxon>Stramenopiles</taxon>
        <taxon>Ochrophyta</taxon>
        <taxon>Bacillariophyta</taxon>
        <taxon>Bacillariophyceae</taxon>
        <taxon>Bacillariophycidae</taxon>
        <taxon>Naviculales</taxon>
        <taxon>Naviculaceae</taxon>
        <taxon>Seminavis</taxon>
    </lineage>
</organism>
<protein>
    <submittedName>
        <fullName evidence="2">Uncharacterized protein</fullName>
    </submittedName>
</protein>
<feature type="compositionally biased region" description="Basic residues" evidence="1">
    <location>
        <begin position="410"/>
        <end position="423"/>
    </location>
</feature>
<evidence type="ECO:0000313" key="2">
    <source>
        <dbReference type="EMBL" id="CAB9506957.1"/>
    </source>
</evidence>
<evidence type="ECO:0000313" key="3">
    <source>
        <dbReference type="Proteomes" id="UP001153069"/>
    </source>
</evidence>
<comment type="caution">
    <text evidence="2">The sequence shown here is derived from an EMBL/GenBank/DDBJ whole genome shotgun (WGS) entry which is preliminary data.</text>
</comment>
<feature type="region of interest" description="Disordered" evidence="1">
    <location>
        <begin position="397"/>
        <end position="452"/>
    </location>
</feature>
<feature type="compositionally biased region" description="Basic and acidic residues" evidence="1">
    <location>
        <begin position="77"/>
        <end position="93"/>
    </location>
</feature>
<sequence>MILGASPVSLDATSADAGTTSDCTGSHDRYVKSLDQEDTMNRSPCGHHADLVEPLRIVSSDKVAMKSFDVVSSEPDVELKRRKDDGPELSKASEDEDELVLDGSDLMEQSIREVHVLQSRIRLIRQQSLDTGSCVKEDECQTISWFRHTNAERSSQRRRSLSVGCSIATASLDELSCPPLEKMTPQTAPVTDLPISSLILSPLPRRHLRNRSKLLARCQSQPALQVDACKATTSRARVAADPIPSMACLSVSPARRRRRRSRYDQLSRCQSQPTLVAKTPRSIPTATRRQPRRLVRNRTAPTRMDNTNNGGEPCFNWVTFAATKRGKVQQTPRAVAAPRSKSASETNPSSSPRCFQPQVVDSIKEEEKTASRVTCTVVAPEKDDLDVFDWKEWAKTQSRRIGGSPDGSTVRRRYTTARRSKSKRNSDPTAALLIRQRRVKSERHLTSRRSSC</sequence>
<dbReference type="EMBL" id="CAICTM010000285">
    <property type="protein sequence ID" value="CAB9506957.1"/>
    <property type="molecule type" value="Genomic_DNA"/>
</dbReference>
<dbReference type="Proteomes" id="UP001153069">
    <property type="component" value="Unassembled WGS sequence"/>
</dbReference>
<accession>A0A9N8DPW6</accession>
<feature type="compositionally biased region" description="Polar residues" evidence="1">
    <location>
        <begin position="341"/>
        <end position="353"/>
    </location>
</feature>
<feature type="region of interest" description="Disordered" evidence="1">
    <location>
        <begin position="74"/>
        <end position="98"/>
    </location>
</feature>
<reference evidence="2" key="1">
    <citation type="submission" date="2020-06" db="EMBL/GenBank/DDBJ databases">
        <authorList>
            <consortium name="Plant Systems Biology data submission"/>
        </authorList>
    </citation>
    <scope>NUCLEOTIDE SEQUENCE</scope>
    <source>
        <strain evidence="2">D6</strain>
    </source>
</reference>
<name>A0A9N8DPW6_9STRA</name>
<dbReference type="AlphaFoldDB" id="A0A9N8DPW6"/>
<proteinExistence type="predicted"/>
<keyword evidence="3" id="KW-1185">Reference proteome</keyword>
<feature type="region of interest" description="Disordered" evidence="1">
    <location>
        <begin position="1"/>
        <end position="27"/>
    </location>
</feature>
<feature type="region of interest" description="Disordered" evidence="1">
    <location>
        <begin position="326"/>
        <end position="356"/>
    </location>
</feature>